<sequence length="395" mass="42713">MKIREWTKPSRQVNICATRGPAALSPARRKRPESMKITRLRRLPLSIPLPRPIPSAKTIIKSIDCLAVFLDTDEGLAGEGLVFTLNGLRLPVLDQMIASFEPLVVGTDPGMGGAFVSRAWADTAFLGRPGVTAVGLAAIDMALWDLRGKAAGMNVSRMLGAYRDALPVYRSNGLRLSAGIDQIQAEAEAFIEQGFRAIKMSLGMPSMDDDVARVRAVREAIGPDIMLMADCNQQFTAPQAIRLGRRLEEYGLAWIEEPVPSRDHAAEAAVAAALDTPIASGENEYTSAGMFDMLRQGSADILMPDMQRMGGPTEVVKAVLLAEAFKVPVSPHLFSEMTLSLAAGLPNVMIVEYVAWFENLYSSRVELDGEGRAKVPAGPGWGMTFDPDALARFAV</sequence>
<dbReference type="InterPro" id="IPR018110">
    <property type="entry name" value="Mandel_Rmase/mucon_lact_enz_CS"/>
</dbReference>
<proteinExistence type="predicted"/>
<evidence type="ECO:0000256" key="1">
    <source>
        <dbReference type="ARBA" id="ARBA00001946"/>
    </source>
</evidence>
<dbReference type="Pfam" id="PF02746">
    <property type="entry name" value="MR_MLE_N"/>
    <property type="match status" value="1"/>
</dbReference>
<protein>
    <submittedName>
        <fullName evidence="5">Enolase C-terminal domain-like protein</fullName>
    </submittedName>
</protein>
<dbReference type="SFLD" id="SFLDG00179">
    <property type="entry name" value="mandelate_racemase"/>
    <property type="match status" value="1"/>
</dbReference>
<reference evidence="6" key="1">
    <citation type="journal article" date="2019" name="Int. J. Syst. Evol. Microbiol.">
        <title>The Global Catalogue of Microorganisms (GCM) 10K type strain sequencing project: providing services to taxonomists for standard genome sequencing and annotation.</title>
        <authorList>
            <consortium name="The Broad Institute Genomics Platform"/>
            <consortium name="The Broad Institute Genome Sequencing Center for Infectious Disease"/>
            <person name="Wu L."/>
            <person name="Ma J."/>
        </authorList>
    </citation>
    <scope>NUCLEOTIDE SEQUENCE [LARGE SCALE GENOMIC DNA]</scope>
    <source>
        <strain evidence="6">JCM 17666</strain>
    </source>
</reference>
<accession>A0ABP8GNP9</accession>
<dbReference type="PANTHER" id="PTHR13794:SF58">
    <property type="entry name" value="MITOCHONDRIAL ENOLASE SUPERFAMILY MEMBER 1"/>
    <property type="match status" value="1"/>
</dbReference>
<evidence type="ECO:0000256" key="3">
    <source>
        <dbReference type="ARBA" id="ARBA00022842"/>
    </source>
</evidence>
<gene>
    <name evidence="5" type="ORF">GCM10023144_12580</name>
</gene>
<evidence type="ECO:0000313" key="6">
    <source>
        <dbReference type="Proteomes" id="UP001501671"/>
    </source>
</evidence>
<dbReference type="Gene3D" id="3.20.20.120">
    <property type="entry name" value="Enolase-like C-terminal domain"/>
    <property type="match status" value="1"/>
</dbReference>
<name>A0ABP8GNP9_9BURK</name>
<dbReference type="Pfam" id="PF13378">
    <property type="entry name" value="MR_MLE_C"/>
    <property type="match status" value="1"/>
</dbReference>
<organism evidence="5 6">
    <name type="scientific">Pigmentiphaga soli</name>
    <dbReference type="NCBI Taxonomy" id="1007095"/>
    <lineage>
        <taxon>Bacteria</taxon>
        <taxon>Pseudomonadati</taxon>
        <taxon>Pseudomonadota</taxon>
        <taxon>Betaproteobacteria</taxon>
        <taxon>Burkholderiales</taxon>
        <taxon>Alcaligenaceae</taxon>
        <taxon>Pigmentiphaga</taxon>
    </lineage>
</organism>
<comment type="caution">
    <text evidence="5">The sequence shown here is derived from an EMBL/GenBank/DDBJ whole genome shotgun (WGS) entry which is preliminary data.</text>
</comment>
<dbReference type="InterPro" id="IPR013341">
    <property type="entry name" value="Mandelate_racemase_N_dom"/>
</dbReference>
<dbReference type="CDD" id="cd03316">
    <property type="entry name" value="MR_like"/>
    <property type="match status" value="1"/>
</dbReference>
<keyword evidence="2" id="KW-0479">Metal-binding</keyword>
<dbReference type="SMART" id="SM00922">
    <property type="entry name" value="MR_MLE"/>
    <property type="match status" value="1"/>
</dbReference>
<dbReference type="InterPro" id="IPR013342">
    <property type="entry name" value="Mandelate_racemase_C"/>
</dbReference>
<evidence type="ECO:0000259" key="4">
    <source>
        <dbReference type="SMART" id="SM00922"/>
    </source>
</evidence>
<dbReference type="SUPFAM" id="SSF51604">
    <property type="entry name" value="Enolase C-terminal domain-like"/>
    <property type="match status" value="1"/>
</dbReference>
<dbReference type="InterPro" id="IPR029017">
    <property type="entry name" value="Enolase-like_N"/>
</dbReference>
<keyword evidence="3" id="KW-0460">Magnesium</keyword>
<dbReference type="EMBL" id="BAABFO010000004">
    <property type="protein sequence ID" value="GAA4327686.1"/>
    <property type="molecule type" value="Genomic_DNA"/>
</dbReference>
<dbReference type="InterPro" id="IPR036849">
    <property type="entry name" value="Enolase-like_C_sf"/>
</dbReference>
<evidence type="ECO:0000313" key="5">
    <source>
        <dbReference type="EMBL" id="GAA4327686.1"/>
    </source>
</evidence>
<comment type="cofactor">
    <cofactor evidence="1">
        <name>Mg(2+)</name>
        <dbReference type="ChEBI" id="CHEBI:18420"/>
    </cofactor>
</comment>
<dbReference type="SUPFAM" id="SSF54826">
    <property type="entry name" value="Enolase N-terminal domain-like"/>
    <property type="match status" value="1"/>
</dbReference>
<evidence type="ECO:0000256" key="2">
    <source>
        <dbReference type="ARBA" id="ARBA00022723"/>
    </source>
</evidence>
<dbReference type="PROSITE" id="PS00909">
    <property type="entry name" value="MR_MLE_2"/>
    <property type="match status" value="1"/>
</dbReference>
<feature type="domain" description="Mandelate racemase/muconate lactonizing enzyme C-terminal" evidence="4">
    <location>
        <begin position="180"/>
        <end position="277"/>
    </location>
</feature>
<keyword evidence="6" id="KW-1185">Reference proteome</keyword>
<dbReference type="SFLD" id="SFLDS00001">
    <property type="entry name" value="Enolase"/>
    <property type="match status" value="1"/>
</dbReference>
<dbReference type="Gene3D" id="3.30.390.10">
    <property type="entry name" value="Enolase-like, N-terminal domain"/>
    <property type="match status" value="1"/>
</dbReference>
<dbReference type="InterPro" id="IPR029065">
    <property type="entry name" value="Enolase_C-like"/>
</dbReference>
<dbReference type="PANTHER" id="PTHR13794">
    <property type="entry name" value="ENOLASE SUPERFAMILY, MANDELATE RACEMASE"/>
    <property type="match status" value="1"/>
</dbReference>
<dbReference type="InterPro" id="IPR046945">
    <property type="entry name" value="RHMD-like"/>
</dbReference>
<dbReference type="Proteomes" id="UP001501671">
    <property type="component" value="Unassembled WGS sequence"/>
</dbReference>